<comment type="caution">
    <text evidence="4">The sequence shown here is derived from an EMBL/GenBank/DDBJ whole genome shotgun (WGS) entry which is preliminary data.</text>
</comment>
<dbReference type="GO" id="GO:0003755">
    <property type="term" value="F:peptidyl-prolyl cis-trans isomerase activity"/>
    <property type="evidence" value="ECO:0007669"/>
    <property type="project" value="UniProtKB-KW"/>
</dbReference>
<accession>X0VFE7</accession>
<dbReference type="AlphaFoldDB" id="X0VFE7"/>
<evidence type="ECO:0000256" key="2">
    <source>
        <dbReference type="ARBA" id="ARBA00023235"/>
    </source>
</evidence>
<feature type="non-terminal residue" evidence="4">
    <location>
        <position position="1"/>
    </location>
</feature>
<keyword evidence="2" id="KW-0413">Isomerase</keyword>
<dbReference type="GO" id="GO:0015031">
    <property type="term" value="P:protein transport"/>
    <property type="evidence" value="ECO:0007669"/>
    <property type="project" value="InterPro"/>
</dbReference>
<organism evidence="4">
    <name type="scientific">marine sediment metagenome</name>
    <dbReference type="NCBI Taxonomy" id="412755"/>
    <lineage>
        <taxon>unclassified sequences</taxon>
        <taxon>metagenomes</taxon>
        <taxon>ecological metagenomes</taxon>
    </lineage>
</organism>
<name>X0VFE7_9ZZZZ</name>
<gene>
    <name evidence="4" type="ORF">S01H1_48776</name>
</gene>
<evidence type="ECO:0000259" key="3">
    <source>
        <dbReference type="Pfam" id="PF05698"/>
    </source>
</evidence>
<dbReference type="Pfam" id="PF05698">
    <property type="entry name" value="Trigger_C"/>
    <property type="match status" value="1"/>
</dbReference>
<dbReference type="InterPro" id="IPR027304">
    <property type="entry name" value="Trigger_fact/SurA_dom_sf"/>
</dbReference>
<dbReference type="SUPFAM" id="SSF109998">
    <property type="entry name" value="Triger factor/SurA peptide-binding domain-like"/>
    <property type="match status" value="1"/>
</dbReference>
<evidence type="ECO:0000313" key="4">
    <source>
        <dbReference type="EMBL" id="GAG16949.1"/>
    </source>
</evidence>
<feature type="domain" description="Trigger factor C-terminal" evidence="3">
    <location>
        <begin position="1"/>
        <end position="120"/>
    </location>
</feature>
<sequence>FPLPEAMVERELGVMIEEALTRMRYSGLDPKRVGIEETKLKEKYRPSAERKVKSTLILEKIAKQENIKVNEQEIEKRTEEIALSTGQTKKDLRDFFNKERSHLAGLREEIRLKKALELIVKEARVKEVKIKERRKKR</sequence>
<dbReference type="Gene3D" id="1.10.3120.10">
    <property type="entry name" value="Trigger factor, C-terminal domain"/>
    <property type="match status" value="1"/>
</dbReference>
<dbReference type="EMBL" id="BARS01031333">
    <property type="protein sequence ID" value="GAG16949.1"/>
    <property type="molecule type" value="Genomic_DNA"/>
</dbReference>
<keyword evidence="1" id="KW-0697">Rotamase</keyword>
<dbReference type="InterPro" id="IPR037041">
    <property type="entry name" value="Trigger_fac_C_sf"/>
</dbReference>
<evidence type="ECO:0000256" key="1">
    <source>
        <dbReference type="ARBA" id="ARBA00023110"/>
    </source>
</evidence>
<proteinExistence type="predicted"/>
<reference evidence="4" key="1">
    <citation type="journal article" date="2014" name="Front. Microbiol.">
        <title>High frequency of phylogenetically diverse reductive dehalogenase-homologous genes in deep subseafloor sedimentary metagenomes.</title>
        <authorList>
            <person name="Kawai M."/>
            <person name="Futagami T."/>
            <person name="Toyoda A."/>
            <person name="Takaki Y."/>
            <person name="Nishi S."/>
            <person name="Hori S."/>
            <person name="Arai W."/>
            <person name="Tsubouchi T."/>
            <person name="Morono Y."/>
            <person name="Uchiyama I."/>
            <person name="Ito T."/>
            <person name="Fujiyama A."/>
            <person name="Inagaki F."/>
            <person name="Takami H."/>
        </authorList>
    </citation>
    <scope>NUCLEOTIDE SEQUENCE</scope>
    <source>
        <strain evidence="4">Expedition CK06-06</strain>
    </source>
</reference>
<protein>
    <recommendedName>
        <fullName evidence="3">Trigger factor C-terminal domain-containing protein</fullName>
    </recommendedName>
</protein>
<dbReference type="InterPro" id="IPR008880">
    <property type="entry name" value="Trigger_fac_C"/>
</dbReference>
<dbReference type="GO" id="GO:0006457">
    <property type="term" value="P:protein folding"/>
    <property type="evidence" value="ECO:0007669"/>
    <property type="project" value="InterPro"/>
</dbReference>